<dbReference type="AlphaFoldDB" id="A0A4V0P1L2"/>
<dbReference type="Pfam" id="PF26119">
    <property type="entry name" value="DUF8036"/>
    <property type="match status" value="1"/>
</dbReference>
<keyword evidence="1" id="KW-0472">Membrane</keyword>
<dbReference type="Proteomes" id="UP000509448">
    <property type="component" value="Chromosome"/>
</dbReference>
<dbReference type="EMBL" id="AP018732">
    <property type="protein sequence ID" value="BBE42110.1"/>
    <property type="molecule type" value="Genomic_DNA"/>
</dbReference>
<dbReference type="GeneID" id="55584535"/>
<proteinExistence type="predicted"/>
<protein>
    <submittedName>
        <fullName evidence="2">Uncharacterized protein</fullName>
    </submittedName>
</protein>
<name>A0A4V0P1L2_9ARCH</name>
<organism evidence="2 3">
    <name type="scientific">Conexivisphaera calida</name>
    <dbReference type="NCBI Taxonomy" id="1874277"/>
    <lineage>
        <taxon>Archaea</taxon>
        <taxon>Nitrososphaerota</taxon>
        <taxon>Conexivisphaeria</taxon>
        <taxon>Conexivisphaerales</taxon>
        <taxon>Conexivisphaeraceae</taxon>
        <taxon>Conexivisphaera</taxon>
    </lineage>
</organism>
<evidence type="ECO:0000256" key="1">
    <source>
        <dbReference type="SAM" id="Phobius"/>
    </source>
</evidence>
<keyword evidence="3" id="KW-1185">Reference proteome</keyword>
<feature type="transmembrane region" description="Helical" evidence="1">
    <location>
        <begin position="40"/>
        <end position="63"/>
    </location>
</feature>
<dbReference type="RefSeq" id="WP_174448378.1">
    <property type="nucleotide sequence ID" value="NZ_AP018732.1"/>
</dbReference>
<evidence type="ECO:0000313" key="2">
    <source>
        <dbReference type="EMBL" id="BBE42110.1"/>
    </source>
</evidence>
<dbReference type="InterPro" id="IPR058349">
    <property type="entry name" value="DUF8036"/>
</dbReference>
<sequence>MIGVYWSIDILLSAASTAMAAVVFLFYAGAAVRRRTRFTLSLFAFSLAFLAQSAVSTVIFYYFAHYYTASVAIPLMLLMILEVAGLASLLYVVQS</sequence>
<feature type="transmembrane region" description="Helical" evidence="1">
    <location>
        <begin position="69"/>
        <end position="93"/>
    </location>
</feature>
<gene>
    <name evidence="2" type="ORF">NAS2_0721</name>
</gene>
<accession>A0A4V0P1L2</accession>
<dbReference type="KEGG" id="ccai:NAS2_0721"/>
<keyword evidence="1" id="KW-1133">Transmembrane helix</keyword>
<reference evidence="2 3" key="1">
    <citation type="journal article" date="2019" name="ISME J.">
        <title>Isolation and characterization of a thermophilic sulfur- and iron-reducing thaumarchaeote from a terrestrial acidic hot spring.</title>
        <authorList>
            <person name="Kato S."/>
            <person name="Itoh T."/>
            <person name="Yuki M."/>
            <person name="Nagamori M."/>
            <person name="Ohnishi M."/>
            <person name="Uematsu K."/>
            <person name="Suzuki K."/>
            <person name="Takashina T."/>
            <person name="Ohkuma M."/>
        </authorList>
    </citation>
    <scope>NUCLEOTIDE SEQUENCE [LARGE SCALE GENOMIC DNA]</scope>
    <source>
        <strain evidence="2 3">NAS-02</strain>
    </source>
</reference>
<evidence type="ECO:0000313" key="3">
    <source>
        <dbReference type="Proteomes" id="UP000509448"/>
    </source>
</evidence>
<keyword evidence="1" id="KW-0812">Transmembrane</keyword>
<feature type="transmembrane region" description="Helical" evidence="1">
    <location>
        <begin position="6"/>
        <end position="28"/>
    </location>
</feature>